<dbReference type="EMBL" id="KZ679007">
    <property type="protein sequence ID" value="PSS25698.1"/>
    <property type="molecule type" value="Genomic_DNA"/>
</dbReference>
<organism evidence="1 2">
    <name type="scientific">Amorphotheca resinae ATCC 22711</name>
    <dbReference type="NCBI Taxonomy" id="857342"/>
    <lineage>
        <taxon>Eukaryota</taxon>
        <taxon>Fungi</taxon>
        <taxon>Dikarya</taxon>
        <taxon>Ascomycota</taxon>
        <taxon>Pezizomycotina</taxon>
        <taxon>Leotiomycetes</taxon>
        <taxon>Helotiales</taxon>
        <taxon>Amorphothecaceae</taxon>
        <taxon>Amorphotheca</taxon>
    </lineage>
</organism>
<accession>A0A2T3BBL3</accession>
<keyword evidence="2" id="KW-1185">Reference proteome</keyword>
<proteinExistence type="predicted"/>
<dbReference type="GeneID" id="36572405"/>
<evidence type="ECO:0000313" key="1">
    <source>
        <dbReference type="EMBL" id="PSS25698.1"/>
    </source>
</evidence>
<evidence type="ECO:0000313" key="2">
    <source>
        <dbReference type="Proteomes" id="UP000241818"/>
    </source>
</evidence>
<dbReference type="Proteomes" id="UP000241818">
    <property type="component" value="Unassembled WGS sequence"/>
</dbReference>
<reference evidence="1 2" key="1">
    <citation type="journal article" date="2018" name="New Phytol.">
        <title>Comparative genomics and transcriptomics depict ericoid mycorrhizal fungi as versatile saprotrophs and plant mutualists.</title>
        <authorList>
            <person name="Martino E."/>
            <person name="Morin E."/>
            <person name="Grelet G.A."/>
            <person name="Kuo A."/>
            <person name="Kohler A."/>
            <person name="Daghino S."/>
            <person name="Barry K.W."/>
            <person name="Cichocki N."/>
            <person name="Clum A."/>
            <person name="Dockter R.B."/>
            <person name="Hainaut M."/>
            <person name="Kuo R.C."/>
            <person name="LaButti K."/>
            <person name="Lindahl B.D."/>
            <person name="Lindquist E.A."/>
            <person name="Lipzen A."/>
            <person name="Khouja H.R."/>
            <person name="Magnuson J."/>
            <person name="Murat C."/>
            <person name="Ohm R.A."/>
            <person name="Singer S.W."/>
            <person name="Spatafora J.W."/>
            <person name="Wang M."/>
            <person name="Veneault-Fourrey C."/>
            <person name="Henrissat B."/>
            <person name="Grigoriev I.V."/>
            <person name="Martin F.M."/>
            <person name="Perotto S."/>
        </authorList>
    </citation>
    <scope>NUCLEOTIDE SEQUENCE [LARGE SCALE GENOMIC DNA]</scope>
    <source>
        <strain evidence="1 2">ATCC 22711</strain>
    </source>
</reference>
<dbReference type="InParanoid" id="A0A2T3BBL3"/>
<dbReference type="RefSeq" id="XP_024724297.1">
    <property type="nucleotide sequence ID" value="XM_024864324.1"/>
</dbReference>
<name>A0A2T3BBL3_AMORE</name>
<dbReference type="AlphaFoldDB" id="A0A2T3BBL3"/>
<gene>
    <name evidence="1" type="ORF">M430DRAFT_205618</name>
</gene>
<sequence>MCPHITTIGLSLQISTSNFSHPFPPSSRCPAGGPCMSRTFVLSETFTAQPAPPIACILESPAIALRRPRSAEHSDAPTPYHQLKRTMLEISHVSPNKSPGACGMSVQLATRMRSDEGCVEEEIVIARNDKLVRM</sequence>
<protein>
    <submittedName>
        <fullName evidence="1">Uncharacterized protein</fullName>
    </submittedName>
</protein>